<gene>
    <name evidence="1" type="ORF">HGMM_F25A04C04</name>
</gene>
<evidence type="ECO:0000313" key="1">
    <source>
        <dbReference type="EMBL" id="BAL55218.1"/>
    </source>
</evidence>
<dbReference type="AlphaFoldDB" id="H5SGD2"/>
<protein>
    <submittedName>
        <fullName evidence="1">Uncharacterized protein</fullName>
    </submittedName>
</protein>
<sequence>MKAVREEGDWLPVYLSIPSRGIRGDIGVDGYLDIIVNFQFPLAGSDVVISESEVYELFSTFNSLSRDQCEG</sequence>
<organism evidence="1">
    <name type="scientific">uncultured crenarchaeote</name>
    <dbReference type="NCBI Taxonomy" id="29281"/>
    <lineage>
        <taxon>Archaea</taxon>
        <taxon>Thermoproteota</taxon>
        <taxon>environmental samples</taxon>
    </lineage>
</organism>
<dbReference type="EMBL" id="AP011713">
    <property type="protein sequence ID" value="BAL55218.1"/>
    <property type="molecule type" value="Genomic_DNA"/>
</dbReference>
<reference evidence="1" key="1">
    <citation type="journal article" date="2005" name="Environ. Microbiol.">
        <title>Genetic and functional properties of uncultivated thermophilic crenarchaeotes from a subsurface gold mine as revealed by analysis of genome fragments.</title>
        <authorList>
            <person name="Nunoura T."/>
            <person name="Hirayama H."/>
            <person name="Takami H."/>
            <person name="Oida H."/>
            <person name="Nishi S."/>
            <person name="Shimamura S."/>
            <person name="Suzuki Y."/>
            <person name="Inagaki F."/>
            <person name="Takai K."/>
            <person name="Nealson K.H."/>
            <person name="Horikoshi K."/>
        </authorList>
    </citation>
    <scope>NUCLEOTIDE SEQUENCE</scope>
</reference>
<reference evidence="1" key="2">
    <citation type="journal article" date="2012" name="PLoS ONE">
        <title>A Deeply Branching Thermophilic Bacterium with an Ancient Acetyl-CoA Pathway Dominates a Subsurface Ecosystem.</title>
        <authorList>
            <person name="Takami H."/>
            <person name="Noguchi H."/>
            <person name="Takaki Y."/>
            <person name="Uchiyama I."/>
            <person name="Toyoda A."/>
            <person name="Nishi S."/>
            <person name="Chee G.-J."/>
            <person name="Arai W."/>
            <person name="Nunoura T."/>
            <person name="Itoh T."/>
            <person name="Hattori M."/>
            <person name="Takai K."/>
        </authorList>
    </citation>
    <scope>NUCLEOTIDE SEQUENCE</scope>
</reference>
<name>H5SGD2_9CREN</name>
<accession>H5SGD2</accession>
<proteinExistence type="predicted"/>